<sequence>MAGGIIDPTGGSRESVTTARSDAPRPDSLDGLRVGLLENGKRNAAQILDAVGEVLVREHGAGVLVRRLKKQFAMPLPDELLEDLVNECDVVVLGVGDCGSCSASAVADGIALETAGTPSAVICTEAFEATSTAMAELKGDPGYPFLLTGHPVANLTDEQIVERARELAGRVADRLAGARARTGVVA</sequence>
<evidence type="ECO:0000313" key="3">
    <source>
        <dbReference type="EMBL" id="GAA4415751.1"/>
    </source>
</evidence>
<dbReference type="InterPro" id="IPR049831">
    <property type="entry name" value="UGSC_seleno"/>
</dbReference>
<dbReference type="Proteomes" id="UP001500622">
    <property type="component" value="Unassembled WGS sequence"/>
</dbReference>
<feature type="region of interest" description="Disordered" evidence="1">
    <location>
        <begin position="1"/>
        <end position="27"/>
    </location>
</feature>
<gene>
    <name evidence="3" type="ORF">GCM10023169_02390</name>
</gene>
<evidence type="ECO:0000256" key="1">
    <source>
        <dbReference type="SAM" id="MobiDB-lite"/>
    </source>
</evidence>
<dbReference type="NCBIfam" id="NF041046">
    <property type="entry name" value="UGSC_fam"/>
    <property type="match status" value="1"/>
</dbReference>
<name>A0ABP8KTR4_9MICO</name>
<dbReference type="InterPro" id="IPR057767">
    <property type="entry name" value="UGSC-like_dom"/>
</dbReference>
<proteinExistence type="predicted"/>
<keyword evidence="4" id="KW-1185">Reference proteome</keyword>
<accession>A0ABP8KTR4</accession>
<dbReference type="EMBL" id="BAABGN010000001">
    <property type="protein sequence ID" value="GAA4415751.1"/>
    <property type="molecule type" value="Genomic_DNA"/>
</dbReference>
<organism evidence="3 4">
    <name type="scientific">Georgenia halophila</name>
    <dbReference type="NCBI Taxonomy" id="620889"/>
    <lineage>
        <taxon>Bacteria</taxon>
        <taxon>Bacillati</taxon>
        <taxon>Actinomycetota</taxon>
        <taxon>Actinomycetes</taxon>
        <taxon>Micrococcales</taxon>
        <taxon>Bogoriellaceae</taxon>
        <taxon>Georgenia</taxon>
    </lineage>
</organism>
<comment type="caution">
    <text evidence="3">The sequence shown here is derived from an EMBL/GenBank/DDBJ whole genome shotgun (WGS) entry which is preliminary data.</text>
</comment>
<protein>
    <submittedName>
        <fullName evidence="3">UGSC family (Seleno)protein</fullName>
    </submittedName>
</protein>
<dbReference type="RefSeq" id="WP_345214663.1">
    <property type="nucleotide sequence ID" value="NZ_BAABGN010000001.1"/>
</dbReference>
<dbReference type="Pfam" id="PF24696">
    <property type="entry name" value="UGSC"/>
    <property type="match status" value="1"/>
</dbReference>
<evidence type="ECO:0000259" key="2">
    <source>
        <dbReference type="Pfam" id="PF24696"/>
    </source>
</evidence>
<feature type="domain" description="UGSC-like" evidence="2">
    <location>
        <begin position="5"/>
        <end position="175"/>
    </location>
</feature>
<reference evidence="4" key="1">
    <citation type="journal article" date="2019" name="Int. J. Syst. Evol. Microbiol.">
        <title>The Global Catalogue of Microorganisms (GCM) 10K type strain sequencing project: providing services to taxonomists for standard genome sequencing and annotation.</title>
        <authorList>
            <consortium name="The Broad Institute Genomics Platform"/>
            <consortium name="The Broad Institute Genome Sequencing Center for Infectious Disease"/>
            <person name="Wu L."/>
            <person name="Ma J."/>
        </authorList>
    </citation>
    <scope>NUCLEOTIDE SEQUENCE [LARGE SCALE GENOMIC DNA]</scope>
    <source>
        <strain evidence="4">JCM 17810</strain>
    </source>
</reference>
<evidence type="ECO:0000313" key="4">
    <source>
        <dbReference type="Proteomes" id="UP001500622"/>
    </source>
</evidence>